<evidence type="ECO:0000256" key="2">
    <source>
        <dbReference type="ARBA" id="ARBA00022617"/>
    </source>
</evidence>
<evidence type="ECO:0000256" key="6">
    <source>
        <dbReference type="ARBA" id="ARBA00023004"/>
    </source>
</evidence>
<keyword evidence="4 7" id="KW-0732">Signal</keyword>
<dbReference type="RefSeq" id="WP_272134580.1">
    <property type="nucleotide sequence ID" value="NZ_JAQNDM010000001.1"/>
</dbReference>
<keyword evidence="6 7" id="KW-0408">Iron</keyword>
<evidence type="ECO:0000256" key="4">
    <source>
        <dbReference type="ARBA" id="ARBA00022729"/>
    </source>
</evidence>
<dbReference type="PANTHER" id="PTHR47870:SF1">
    <property type="entry name" value="CYTOCHROME C-TYPE BIOGENESIS PROTEIN CCMH"/>
    <property type="match status" value="1"/>
</dbReference>
<protein>
    <recommendedName>
        <fullName evidence="7">Cytochrome c-type biogenesis protein</fullName>
    </recommendedName>
</protein>
<comment type="function">
    <text evidence="7">Possible subunit of a heme lyase.</text>
</comment>
<keyword evidence="7" id="KW-1133">Transmembrane helix</keyword>
<dbReference type="InterPro" id="IPR005616">
    <property type="entry name" value="CcmH/CycL/Ccl2/NrfF_N"/>
</dbReference>
<dbReference type="InterPro" id="IPR038297">
    <property type="entry name" value="CcmH/CycL/NrfF/Ccl2_sf"/>
</dbReference>
<keyword evidence="11" id="KW-1185">Reference proteome</keyword>
<evidence type="ECO:0000256" key="1">
    <source>
        <dbReference type="ARBA" id="ARBA00010342"/>
    </source>
</evidence>
<evidence type="ECO:0000313" key="10">
    <source>
        <dbReference type="EMBL" id="MDC0707357.1"/>
    </source>
</evidence>
<proteinExistence type="inferred from homology"/>
<sequence>MTATLLSLTLIAGLATGQFAPQQAGSAPLEAALETRVQKLGKELRCPMCQGLSIADSSSSAARAQLDKVRELVAEGRSDQEVRDFFVARYGEWALLEPKAEGFNWLVWLGPLLLIVGGLFVILRQVKGPATAADTGAAPAPAPDAPATTAAEAEDPYLQAVRREMER</sequence>
<evidence type="ECO:0000313" key="11">
    <source>
        <dbReference type="Proteomes" id="UP001221838"/>
    </source>
</evidence>
<feature type="transmembrane region" description="Helical" evidence="7">
    <location>
        <begin position="105"/>
        <end position="123"/>
    </location>
</feature>
<evidence type="ECO:0000256" key="8">
    <source>
        <dbReference type="SAM" id="MobiDB-lite"/>
    </source>
</evidence>
<feature type="compositionally biased region" description="Low complexity" evidence="8">
    <location>
        <begin position="132"/>
        <end position="151"/>
    </location>
</feature>
<dbReference type="EMBL" id="JAQNDM010000001">
    <property type="protein sequence ID" value="MDC0707357.1"/>
    <property type="molecule type" value="Genomic_DNA"/>
</dbReference>
<dbReference type="CDD" id="cd16378">
    <property type="entry name" value="CcmH_N"/>
    <property type="match status" value="1"/>
</dbReference>
<organism evidence="10 11">
    <name type="scientific">Stigmatella ashevillensis</name>
    <dbReference type="NCBI Taxonomy" id="2995309"/>
    <lineage>
        <taxon>Bacteria</taxon>
        <taxon>Pseudomonadati</taxon>
        <taxon>Myxococcota</taxon>
        <taxon>Myxococcia</taxon>
        <taxon>Myxococcales</taxon>
        <taxon>Cystobacterineae</taxon>
        <taxon>Archangiaceae</taxon>
        <taxon>Stigmatella</taxon>
    </lineage>
</organism>
<keyword evidence="7" id="KW-0472">Membrane</keyword>
<gene>
    <name evidence="10" type="ORF">POL68_02635</name>
</gene>
<keyword evidence="7" id="KW-0812">Transmembrane</keyword>
<dbReference type="Gene3D" id="1.10.8.640">
    <property type="entry name" value="Cytochrome C biogenesis protein"/>
    <property type="match status" value="1"/>
</dbReference>
<feature type="region of interest" description="Disordered" evidence="8">
    <location>
        <begin position="132"/>
        <end position="153"/>
    </location>
</feature>
<dbReference type="Proteomes" id="UP001221838">
    <property type="component" value="Unassembled WGS sequence"/>
</dbReference>
<dbReference type="Pfam" id="PF03918">
    <property type="entry name" value="CcmH"/>
    <property type="match status" value="1"/>
</dbReference>
<dbReference type="PANTHER" id="PTHR47870">
    <property type="entry name" value="CYTOCHROME C-TYPE BIOGENESIS PROTEIN CCMH"/>
    <property type="match status" value="1"/>
</dbReference>
<evidence type="ECO:0000256" key="7">
    <source>
        <dbReference type="RuleBase" id="RU364112"/>
    </source>
</evidence>
<name>A0ABT5D543_9BACT</name>
<dbReference type="InterPro" id="IPR051263">
    <property type="entry name" value="C-type_cytochrome_biogenesis"/>
</dbReference>
<reference evidence="10 11" key="1">
    <citation type="submission" date="2022-11" db="EMBL/GenBank/DDBJ databases">
        <title>Minimal conservation of predation-associated metabolite biosynthetic gene clusters underscores biosynthetic potential of Myxococcota including descriptions for ten novel species: Archangium lansinium sp. nov., Myxococcus landrumus sp. nov., Nannocystis bai.</title>
        <authorList>
            <person name="Ahearne A."/>
            <person name="Stevens C."/>
            <person name="Dowd S."/>
        </authorList>
    </citation>
    <scope>NUCLEOTIDE SEQUENCE [LARGE SCALE GENOMIC DNA]</scope>
    <source>
        <strain evidence="10 11">NCWAL01</strain>
    </source>
</reference>
<comment type="similarity">
    <text evidence="1 7">Belongs to the CcmH/CycL/Ccl2/NrfF family.</text>
</comment>
<evidence type="ECO:0000256" key="5">
    <source>
        <dbReference type="ARBA" id="ARBA00022748"/>
    </source>
</evidence>
<accession>A0ABT5D543</accession>
<keyword evidence="5" id="KW-0201">Cytochrome c-type biogenesis</keyword>
<evidence type="ECO:0000256" key="3">
    <source>
        <dbReference type="ARBA" id="ARBA00022723"/>
    </source>
</evidence>
<keyword evidence="3 7" id="KW-0479">Metal-binding</keyword>
<keyword evidence="2 7" id="KW-0349">Heme</keyword>
<evidence type="ECO:0000259" key="9">
    <source>
        <dbReference type="Pfam" id="PF03918"/>
    </source>
</evidence>
<feature type="domain" description="CcmH/CycL/Ccl2/NrfF N-terminal" evidence="9">
    <location>
        <begin position="14"/>
        <end position="135"/>
    </location>
</feature>
<comment type="caution">
    <text evidence="10">The sequence shown here is derived from an EMBL/GenBank/DDBJ whole genome shotgun (WGS) entry which is preliminary data.</text>
</comment>